<dbReference type="NCBIfam" id="TIGR04057">
    <property type="entry name" value="SusC_RagA_signa"/>
    <property type="match status" value="1"/>
</dbReference>
<evidence type="ECO:0000313" key="11">
    <source>
        <dbReference type="Proteomes" id="UP000027821"/>
    </source>
</evidence>
<dbReference type="InterPro" id="IPR036942">
    <property type="entry name" value="Beta-barrel_TonB_sf"/>
</dbReference>
<sequence>MKKPFTYLKLLCFLTLMILWGVPKSSFAQSRVITGAVLSGDDYLPLPGVTVMVRGTTRGTVTDMDGQFSIPVNAGDEAITLSFVGFAPQEIPITNQNRYEITLLPDMQSLSEVIVVGYGEQKKETITGSVVTVKGAELARSPALNLTNSIAGRMAGVVAVNRSGEPGYDGAGIRIRGSNTLGNNDALIVIDGIPARTGGIDRLNPNDIESISVLKDASAAIYGARAANGVILVTTKRGKTGKPQLSYQFNQGMAQPTVIPKLANASQYGRMLNDLNVYELPVNEWQAANDAFRNTGVYQRPNGQLRNAPFSPEALALYEAGTDPWNYPNTDWYAETLKPWSPQSRHNVQLTGGNDDIRYMASVGYQNQDAYYRNSAAGYKQYDMRLNVDAKVNEYIDLQIGVLARQEVRFFPTRPASAIFRMQMRGKPNEPAFWPDGRPGPDIENGENPVVITTNATGYDRDTRDYFQTNAALNIKIPGIEGLKFQGTASVDKLSRFLKKWETPWILYQRSGEFEADGVTPVLLPTERGPAEPRLRQDNINQLNILLGGVFTYDRKIGDHGFQILAGTNKETVQGDDFWAYRRFFISPAIDQMFAGGDAEKDNGGGAFERARLNYFGRVAYNYKEKYLAEFLWRYDASYIFPRETRYGFFPGMMLGWVVSEENFWKNNLRNFEFFKIRGSWGQMGNDQIFYDQNNDGTQTLQEYQFMSTYGFRSHILEGAESKTLFETRVPNHNITWEVATNSNIGIEGQMFDGKLYFEADVFYNLRTNILWRKNASVPQSTGLSALLPAENIGEVENKGFDLMLGYRGFKGEFNYSVSVNGGYAKNKILFWDEPPGAPAWQRSTGMPMGSPGPIYIYDGVFRDQADIDRNTLDYSAITNELRPGDMKFKDVDGDGVITPLDRVRLDRNNIPRFQGGVNMTANFKNFDLAVLFQGAAGALTFVSAGESGNIGNYLHEFYENRWTVDNPSDEHPRIANRSDQYFSSNNTYWYRNNDYIRLKNLELGYTLPLELGQRVGVNSVRFYVNGLNLWTWDKLGVYDPESDNSTGQYYPQARVINGGFTVTF</sequence>
<dbReference type="EMBL" id="JMIH01000022">
    <property type="protein sequence ID" value="KEO73235.1"/>
    <property type="molecule type" value="Genomic_DNA"/>
</dbReference>
<reference evidence="10 11" key="1">
    <citation type="submission" date="2014-04" db="EMBL/GenBank/DDBJ databases">
        <title>Characterization and application of a salt tolerant electro-active bacterium.</title>
        <authorList>
            <person name="Yang L."/>
            <person name="Wei S."/>
            <person name="Tay Q.X.M."/>
        </authorList>
    </citation>
    <scope>NUCLEOTIDE SEQUENCE [LARGE SCALE GENOMIC DNA]</scope>
    <source>
        <strain evidence="10 11">LY1</strain>
    </source>
</reference>
<dbReference type="Gene3D" id="2.60.40.1120">
    <property type="entry name" value="Carboxypeptidase-like, regulatory domain"/>
    <property type="match status" value="1"/>
</dbReference>
<dbReference type="Pfam" id="PF13715">
    <property type="entry name" value="CarbopepD_reg_2"/>
    <property type="match status" value="1"/>
</dbReference>
<dbReference type="InterPro" id="IPR037066">
    <property type="entry name" value="Plug_dom_sf"/>
</dbReference>
<evidence type="ECO:0000256" key="8">
    <source>
        <dbReference type="PROSITE-ProRule" id="PRU01360"/>
    </source>
</evidence>
<dbReference type="eggNOG" id="COG1629">
    <property type="taxonomic scope" value="Bacteria"/>
</dbReference>
<dbReference type="Gene3D" id="2.40.170.20">
    <property type="entry name" value="TonB-dependent receptor, beta-barrel domain"/>
    <property type="match status" value="1"/>
</dbReference>
<comment type="subcellular location">
    <subcellularLocation>
        <location evidence="1 8">Cell outer membrane</location>
        <topology evidence="1 8">Multi-pass membrane protein</topology>
    </subcellularLocation>
</comment>
<keyword evidence="7 8" id="KW-0998">Cell outer membrane</keyword>
<dbReference type="OrthoDB" id="9768177at2"/>
<dbReference type="InterPro" id="IPR023997">
    <property type="entry name" value="TonB-dep_OMP_SusC/RagA_CS"/>
</dbReference>
<evidence type="ECO:0000256" key="6">
    <source>
        <dbReference type="ARBA" id="ARBA00023136"/>
    </source>
</evidence>
<dbReference type="InterPro" id="IPR008969">
    <property type="entry name" value="CarboxyPept-like_regulatory"/>
</dbReference>
<dbReference type="RefSeq" id="WP_035075008.1">
    <property type="nucleotide sequence ID" value="NZ_JMIH01000022.1"/>
</dbReference>
<dbReference type="GO" id="GO:0015344">
    <property type="term" value="F:siderophore uptake transmembrane transporter activity"/>
    <property type="evidence" value="ECO:0007669"/>
    <property type="project" value="TreeGrafter"/>
</dbReference>
<evidence type="ECO:0000256" key="1">
    <source>
        <dbReference type="ARBA" id="ARBA00004571"/>
    </source>
</evidence>
<keyword evidence="2 8" id="KW-0813">Transport</keyword>
<evidence type="ECO:0000256" key="2">
    <source>
        <dbReference type="ARBA" id="ARBA00022448"/>
    </source>
</evidence>
<proteinExistence type="inferred from homology"/>
<evidence type="ECO:0000256" key="5">
    <source>
        <dbReference type="ARBA" id="ARBA00022729"/>
    </source>
</evidence>
<dbReference type="InterPro" id="IPR023996">
    <property type="entry name" value="TonB-dep_OMP_SusC/RagA"/>
</dbReference>
<keyword evidence="11" id="KW-1185">Reference proteome</keyword>
<dbReference type="PANTHER" id="PTHR30069:SF29">
    <property type="entry name" value="HEMOGLOBIN AND HEMOGLOBIN-HAPTOGLOBIN-BINDING PROTEIN 1-RELATED"/>
    <property type="match status" value="1"/>
</dbReference>
<comment type="caution">
    <text evidence="10">The sequence shown here is derived from an EMBL/GenBank/DDBJ whole genome shotgun (WGS) entry which is preliminary data.</text>
</comment>
<evidence type="ECO:0000256" key="7">
    <source>
        <dbReference type="ARBA" id="ARBA00023237"/>
    </source>
</evidence>
<keyword evidence="4 8" id="KW-0812">Transmembrane</keyword>
<evidence type="ECO:0000259" key="9">
    <source>
        <dbReference type="Pfam" id="PF07715"/>
    </source>
</evidence>
<dbReference type="PANTHER" id="PTHR30069">
    <property type="entry name" value="TONB-DEPENDENT OUTER MEMBRANE RECEPTOR"/>
    <property type="match status" value="1"/>
</dbReference>
<dbReference type="FunFam" id="2.170.130.10:FF:000003">
    <property type="entry name" value="SusC/RagA family TonB-linked outer membrane protein"/>
    <property type="match status" value="1"/>
</dbReference>
<dbReference type="STRING" id="1048983.EL17_12845"/>
<dbReference type="GO" id="GO:0044718">
    <property type="term" value="P:siderophore transmembrane transport"/>
    <property type="evidence" value="ECO:0007669"/>
    <property type="project" value="TreeGrafter"/>
</dbReference>
<comment type="similarity">
    <text evidence="8">Belongs to the TonB-dependent receptor family.</text>
</comment>
<evidence type="ECO:0000313" key="10">
    <source>
        <dbReference type="EMBL" id="KEO73235.1"/>
    </source>
</evidence>
<evidence type="ECO:0000256" key="4">
    <source>
        <dbReference type="ARBA" id="ARBA00022692"/>
    </source>
</evidence>
<dbReference type="InterPro" id="IPR012910">
    <property type="entry name" value="Plug_dom"/>
</dbReference>
<organism evidence="10 11">
    <name type="scientific">Anditalea andensis</name>
    <dbReference type="NCBI Taxonomy" id="1048983"/>
    <lineage>
        <taxon>Bacteria</taxon>
        <taxon>Pseudomonadati</taxon>
        <taxon>Bacteroidota</taxon>
        <taxon>Cytophagia</taxon>
        <taxon>Cytophagales</taxon>
        <taxon>Cytophagaceae</taxon>
        <taxon>Anditalea</taxon>
    </lineage>
</organism>
<dbReference type="NCBIfam" id="TIGR04056">
    <property type="entry name" value="OMP_RagA_SusC"/>
    <property type="match status" value="1"/>
</dbReference>
<dbReference type="GO" id="GO:0009279">
    <property type="term" value="C:cell outer membrane"/>
    <property type="evidence" value="ECO:0007669"/>
    <property type="project" value="UniProtKB-SubCell"/>
</dbReference>
<dbReference type="Gene3D" id="2.170.130.10">
    <property type="entry name" value="TonB-dependent receptor, plug domain"/>
    <property type="match status" value="1"/>
</dbReference>
<keyword evidence="3 8" id="KW-1134">Transmembrane beta strand</keyword>
<dbReference type="SUPFAM" id="SSF56935">
    <property type="entry name" value="Porins"/>
    <property type="match status" value="1"/>
</dbReference>
<keyword evidence="10" id="KW-0176">Collagen</keyword>
<dbReference type="AlphaFoldDB" id="A0A074KYE7"/>
<dbReference type="SUPFAM" id="SSF49464">
    <property type="entry name" value="Carboxypeptidase regulatory domain-like"/>
    <property type="match status" value="1"/>
</dbReference>
<dbReference type="InterPro" id="IPR039426">
    <property type="entry name" value="TonB-dep_rcpt-like"/>
</dbReference>
<dbReference type="Proteomes" id="UP000027821">
    <property type="component" value="Unassembled WGS sequence"/>
</dbReference>
<keyword evidence="6 8" id="KW-0472">Membrane</keyword>
<name>A0A074KYE7_9BACT</name>
<accession>A0A074KYE7</accession>
<dbReference type="PROSITE" id="PS52016">
    <property type="entry name" value="TONB_DEPENDENT_REC_3"/>
    <property type="match status" value="1"/>
</dbReference>
<feature type="domain" description="TonB-dependent receptor plug" evidence="9">
    <location>
        <begin position="123"/>
        <end position="230"/>
    </location>
</feature>
<dbReference type="Pfam" id="PF07715">
    <property type="entry name" value="Plug"/>
    <property type="match status" value="1"/>
</dbReference>
<protein>
    <submittedName>
        <fullName evidence="10">Collagen-binding protein</fullName>
    </submittedName>
</protein>
<gene>
    <name evidence="10" type="ORF">EL17_12845</name>
</gene>
<evidence type="ECO:0000256" key="3">
    <source>
        <dbReference type="ARBA" id="ARBA00022452"/>
    </source>
</evidence>
<keyword evidence="5" id="KW-0732">Signal</keyword>